<evidence type="ECO:0000259" key="11">
    <source>
        <dbReference type="Pfam" id="PF13609"/>
    </source>
</evidence>
<reference evidence="12 13" key="1">
    <citation type="submission" date="2021-11" db="EMBL/GenBank/DDBJ databases">
        <authorList>
            <person name="Oh E.-T."/>
            <person name="Kim S.-B."/>
        </authorList>
    </citation>
    <scope>NUCLEOTIDE SEQUENCE [LARGE SCALE GENOMIC DNA]</scope>
    <source>
        <strain evidence="12 13">MMS20-SJTR3</strain>
    </source>
</reference>
<evidence type="ECO:0000256" key="6">
    <source>
        <dbReference type="ARBA" id="ARBA00022729"/>
    </source>
</evidence>
<evidence type="ECO:0000256" key="9">
    <source>
        <dbReference type="ARBA" id="ARBA00023136"/>
    </source>
</evidence>
<dbReference type="Gene3D" id="2.40.160.10">
    <property type="entry name" value="Porin"/>
    <property type="match status" value="1"/>
</dbReference>
<keyword evidence="6" id="KW-0732">Signal</keyword>
<keyword evidence="5" id="KW-0812">Transmembrane</keyword>
<dbReference type="PANTHER" id="PTHR34501">
    <property type="entry name" value="PROTEIN YDDL-RELATED"/>
    <property type="match status" value="1"/>
</dbReference>
<evidence type="ECO:0000256" key="5">
    <source>
        <dbReference type="ARBA" id="ARBA00022692"/>
    </source>
</evidence>
<dbReference type="PANTHER" id="PTHR34501:SF9">
    <property type="entry name" value="MAJOR OUTER MEMBRANE PROTEIN P.IA"/>
    <property type="match status" value="1"/>
</dbReference>
<keyword evidence="10" id="KW-0998">Cell outer membrane</keyword>
<keyword evidence="9" id="KW-0472">Membrane</keyword>
<protein>
    <submittedName>
        <fullName evidence="12">Porin</fullName>
    </submittedName>
</protein>
<keyword evidence="13" id="KW-1185">Reference proteome</keyword>
<evidence type="ECO:0000313" key="13">
    <source>
        <dbReference type="Proteomes" id="UP001431019"/>
    </source>
</evidence>
<dbReference type="InterPro" id="IPR033900">
    <property type="entry name" value="Gram_neg_porin_domain"/>
</dbReference>
<dbReference type="EMBL" id="JAJITD010000006">
    <property type="protein sequence ID" value="MCC8393591.1"/>
    <property type="molecule type" value="Genomic_DNA"/>
</dbReference>
<keyword evidence="3" id="KW-0813">Transport</keyword>
<dbReference type="CDD" id="cd00342">
    <property type="entry name" value="gram_neg_porins"/>
    <property type="match status" value="1"/>
</dbReference>
<dbReference type="InterPro" id="IPR023614">
    <property type="entry name" value="Porin_dom_sf"/>
</dbReference>
<comment type="subcellular location">
    <subcellularLocation>
        <location evidence="1">Cell outer membrane</location>
        <topology evidence="1">Multi-pass membrane protein</topology>
    </subcellularLocation>
</comment>
<name>A0ABS8JUL3_9BURK</name>
<accession>A0ABS8JUL3</accession>
<keyword evidence="8" id="KW-0626">Porin</keyword>
<evidence type="ECO:0000256" key="4">
    <source>
        <dbReference type="ARBA" id="ARBA00022452"/>
    </source>
</evidence>
<dbReference type="RefSeq" id="WP_230509899.1">
    <property type="nucleotide sequence ID" value="NZ_JAJITD010000006.1"/>
</dbReference>
<proteinExistence type="predicted"/>
<evidence type="ECO:0000256" key="2">
    <source>
        <dbReference type="ARBA" id="ARBA00011233"/>
    </source>
</evidence>
<feature type="domain" description="Porin" evidence="11">
    <location>
        <begin position="34"/>
        <end position="334"/>
    </location>
</feature>
<evidence type="ECO:0000256" key="3">
    <source>
        <dbReference type="ARBA" id="ARBA00022448"/>
    </source>
</evidence>
<dbReference type="InterPro" id="IPR050298">
    <property type="entry name" value="Gram-neg_bact_OMP"/>
</dbReference>
<keyword evidence="7" id="KW-0406">Ion transport</keyword>
<keyword evidence="4" id="KW-1134">Transmembrane beta strand</keyword>
<evidence type="ECO:0000313" key="12">
    <source>
        <dbReference type="EMBL" id="MCC8393591.1"/>
    </source>
</evidence>
<gene>
    <name evidence="12" type="ORF">LJ656_13435</name>
</gene>
<evidence type="ECO:0000256" key="8">
    <source>
        <dbReference type="ARBA" id="ARBA00023114"/>
    </source>
</evidence>
<organism evidence="12 13">
    <name type="scientific">Paraburkholderia sejongensis</name>
    <dbReference type="NCBI Taxonomy" id="2886946"/>
    <lineage>
        <taxon>Bacteria</taxon>
        <taxon>Pseudomonadati</taxon>
        <taxon>Pseudomonadota</taxon>
        <taxon>Betaproteobacteria</taxon>
        <taxon>Burkholderiales</taxon>
        <taxon>Burkholderiaceae</taxon>
        <taxon>Paraburkholderia</taxon>
    </lineage>
</organism>
<evidence type="ECO:0000256" key="1">
    <source>
        <dbReference type="ARBA" id="ARBA00004571"/>
    </source>
</evidence>
<sequence>MNRKCERHARPVQKRWVRWGIPLGLCLVGPGVGAQQVTLYGTLDTGITYISNAGGGRLIEMQPNIMWKSAWGIKGTEDIGAGTKVFFDLSNTFNTATGANYGFGPSIGLTNDTWGTLTAGQLNDFMFMSLTIARWGPQLYSAPPYYTSAGPFNSLGLKFGSMDFNGQAGWYVFNNAVSYRSPTINGLSVGAMYAFGNVAGHMGRGDTHSFGLDYSRGPLQLDAAYTFTRSADIVQNGQAIRNWGVGGRMAVGAALVDAIYTNTRNTALGTGVQVIGGGLQYPLTQATTFSLNYHYDWANTAQKSYHANQIGAGIFYALSRRTDVYATAVWQRASGDGATAEVNYTMASSSTATQTVARIGITHRF</sequence>
<evidence type="ECO:0000256" key="10">
    <source>
        <dbReference type="ARBA" id="ARBA00023237"/>
    </source>
</evidence>
<comment type="subunit">
    <text evidence="2">Homotrimer.</text>
</comment>
<comment type="caution">
    <text evidence="12">The sequence shown here is derived from an EMBL/GenBank/DDBJ whole genome shotgun (WGS) entry which is preliminary data.</text>
</comment>
<evidence type="ECO:0000256" key="7">
    <source>
        <dbReference type="ARBA" id="ARBA00023065"/>
    </source>
</evidence>
<dbReference type="Pfam" id="PF13609">
    <property type="entry name" value="Porin_4"/>
    <property type="match status" value="1"/>
</dbReference>
<dbReference type="SUPFAM" id="SSF56935">
    <property type="entry name" value="Porins"/>
    <property type="match status" value="1"/>
</dbReference>
<dbReference type="Proteomes" id="UP001431019">
    <property type="component" value="Unassembled WGS sequence"/>
</dbReference>